<accession>A0ABN8MDE9</accession>
<keyword evidence="3" id="KW-1185">Reference proteome</keyword>
<name>A0ABN8MDE9_9CNID</name>
<protein>
    <submittedName>
        <fullName evidence="2">Uncharacterized protein</fullName>
    </submittedName>
</protein>
<proteinExistence type="predicted"/>
<sequence>MNLLPDAMSRSIPPETTSAGQSSVRGSGAGYGIDGNSLKGNFMLYSTSVPRDSPGWKAAVSVAYCVSCSEVAIPNARTKQATIPVKDSNPLSRNAQQRNNQCADNLMAVKGNVLL</sequence>
<organism evidence="2 3">
    <name type="scientific">Porites evermanni</name>
    <dbReference type="NCBI Taxonomy" id="104178"/>
    <lineage>
        <taxon>Eukaryota</taxon>
        <taxon>Metazoa</taxon>
        <taxon>Cnidaria</taxon>
        <taxon>Anthozoa</taxon>
        <taxon>Hexacorallia</taxon>
        <taxon>Scleractinia</taxon>
        <taxon>Fungiina</taxon>
        <taxon>Poritidae</taxon>
        <taxon>Porites</taxon>
    </lineage>
</organism>
<feature type="compositionally biased region" description="Polar residues" evidence="1">
    <location>
        <begin position="14"/>
        <end position="25"/>
    </location>
</feature>
<dbReference type="Proteomes" id="UP001159427">
    <property type="component" value="Unassembled WGS sequence"/>
</dbReference>
<feature type="region of interest" description="Disordered" evidence="1">
    <location>
        <begin position="1"/>
        <end position="30"/>
    </location>
</feature>
<comment type="caution">
    <text evidence="2">The sequence shown here is derived from an EMBL/GenBank/DDBJ whole genome shotgun (WGS) entry which is preliminary data.</text>
</comment>
<gene>
    <name evidence="2" type="ORF">PEVE_00029112</name>
</gene>
<evidence type="ECO:0000256" key="1">
    <source>
        <dbReference type="SAM" id="MobiDB-lite"/>
    </source>
</evidence>
<dbReference type="EMBL" id="CALNXI010000405">
    <property type="protein sequence ID" value="CAH3026454.1"/>
    <property type="molecule type" value="Genomic_DNA"/>
</dbReference>
<reference evidence="2 3" key="1">
    <citation type="submission" date="2022-05" db="EMBL/GenBank/DDBJ databases">
        <authorList>
            <consortium name="Genoscope - CEA"/>
            <person name="William W."/>
        </authorList>
    </citation>
    <scope>NUCLEOTIDE SEQUENCE [LARGE SCALE GENOMIC DNA]</scope>
</reference>
<evidence type="ECO:0000313" key="2">
    <source>
        <dbReference type="EMBL" id="CAH3026454.1"/>
    </source>
</evidence>
<evidence type="ECO:0000313" key="3">
    <source>
        <dbReference type="Proteomes" id="UP001159427"/>
    </source>
</evidence>